<dbReference type="SUPFAM" id="SSF49879">
    <property type="entry name" value="SMAD/FHA domain"/>
    <property type="match status" value="1"/>
</dbReference>
<feature type="region of interest" description="Disordered" evidence="1">
    <location>
        <begin position="362"/>
        <end position="406"/>
    </location>
</feature>
<dbReference type="GO" id="GO:0051239">
    <property type="term" value="P:regulation of multicellular organismal process"/>
    <property type="evidence" value="ECO:0007669"/>
    <property type="project" value="UniProtKB-ARBA"/>
</dbReference>
<dbReference type="PANTHER" id="PTHR22742">
    <property type="entry name" value="EXPANSION, ISOFORM A-RELATED"/>
    <property type="match status" value="1"/>
</dbReference>
<dbReference type="InterPro" id="IPR008984">
    <property type="entry name" value="SMAD_FHA_dom_sf"/>
</dbReference>
<dbReference type="OrthoDB" id="5973987at2759"/>
<dbReference type="EMBL" id="OC856667">
    <property type="protein sequence ID" value="CAD7624096.1"/>
    <property type="molecule type" value="Genomic_DNA"/>
</dbReference>
<dbReference type="PROSITE" id="PS51076">
    <property type="entry name" value="MH2"/>
    <property type="match status" value="1"/>
</dbReference>
<dbReference type="PANTHER" id="PTHR22742:SF2">
    <property type="entry name" value="EXPANSION, ISOFORM A-RELATED"/>
    <property type="match status" value="1"/>
</dbReference>
<dbReference type="InterPro" id="IPR017855">
    <property type="entry name" value="SMAD-like_dom_sf"/>
</dbReference>
<keyword evidence="4" id="KW-1185">Reference proteome</keyword>
<dbReference type="GO" id="GO:0006355">
    <property type="term" value="P:regulation of DNA-templated transcription"/>
    <property type="evidence" value="ECO:0007669"/>
    <property type="project" value="InterPro"/>
</dbReference>
<proteinExistence type="predicted"/>
<feature type="region of interest" description="Disordered" evidence="1">
    <location>
        <begin position="157"/>
        <end position="269"/>
    </location>
</feature>
<feature type="compositionally biased region" description="Basic and acidic residues" evidence="1">
    <location>
        <begin position="204"/>
        <end position="223"/>
    </location>
</feature>
<dbReference type="Gene3D" id="2.60.200.10">
    <property type="match status" value="2"/>
</dbReference>
<dbReference type="InterPro" id="IPR001132">
    <property type="entry name" value="SMAD_dom_Dwarfin-type"/>
</dbReference>
<dbReference type="AlphaFoldDB" id="A0A7R9PXZ2"/>
<evidence type="ECO:0000259" key="2">
    <source>
        <dbReference type="PROSITE" id="PS51076"/>
    </source>
</evidence>
<reference evidence="3" key="1">
    <citation type="submission" date="2020-11" db="EMBL/GenBank/DDBJ databases">
        <authorList>
            <person name="Tran Van P."/>
        </authorList>
    </citation>
    <scope>NUCLEOTIDE SEQUENCE</scope>
</reference>
<accession>A0A7R9PXZ2</accession>
<organism evidence="3">
    <name type="scientific">Medioppia subpectinata</name>
    <dbReference type="NCBI Taxonomy" id="1979941"/>
    <lineage>
        <taxon>Eukaryota</taxon>
        <taxon>Metazoa</taxon>
        <taxon>Ecdysozoa</taxon>
        <taxon>Arthropoda</taxon>
        <taxon>Chelicerata</taxon>
        <taxon>Arachnida</taxon>
        <taxon>Acari</taxon>
        <taxon>Acariformes</taxon>
        <taxon>Sarcoptiformes</taxon>
        <taxon>Oribatida</taxon>
        <taxon>Brachypylina</taxon>
        <taxon>Oppioidea</taxon>
        <taxon>Oppiidae</taxon>
        <taxon>Medioppia</taxon>
    </lineage>
</organism>
<dbReference type="SMART" id="SM00524">
    <property type="entry name" value="DWB"/>
    <property type="match status" value="1"/>
</dbReference>
<gene>
    <name evidence="3" type="ORF">OSB1V03_LOCUS4542</name>
</gene>
<evidence type="ECO:0000256" key="1">
    <source>
        <dbReference type="SAM" id="MobiDB-lite"/>
    </source>
</evidence>
<dbReference type="GO" id="GO:0009791">
    <property type="term" value="P:post-embryonic development"/>
    <property type="evidence" value="ECO:0007669"/>
    <property type="project" value="UniProtKB-ARBA"/>
</dbReference>
<protein>
    <recommendedName>
        <fullName evidence="2">MH2 domain-containing protein</fullName>
    </recommendedName>
</protein>
<dbReference type="Pfam" id="PF03166">
    <property type="entry name" value="MH2"/>
    <property type="match status" value="1"/>
</dbReference>
<dbReference type="EMBL" id="CAJPIZ010002092">
    <property type="protein sequence ID" value="CAG2104526.1"/>
    <property type="molecule type" value="Genomic_DNA"/>
</dbReference>
<name>A0A7R9PXZ2_9ACAR</name>
<evidence type="ECO:0000313" key="3">
    <source>
        <dbReference type="EMBL" id="CAD7624096.1"/>
    </source>
</evidence>
<feature type="domain" description="MH2" evidence="2">
    <location>
        <begin position="1"/>
        <end position="179"/>
    </location>
</feature>
<evidence type="ECO:0000313" key="4">
    <source>
        <dbReference type="Proteomes" id="UP000759131"/>
    </source>
</evidence>
<feature type="compositionally biased region" description="Basic and acidic residues" evidence="1">
    <location>
        <begin position="232"/>
        <end position="247"/>
    </location>
</feature>
<feature type="compositionally biased region" description="Low complexity" evidence="1">
    <location>
        <begin position="168"/>
        <end position="180"/>
    </location>
</feature>
<feature type="compositionally biased region" description="Polar residues" evidence="1">
    <location>
        <begin position="390"/>
        <end position="405"/>
    </location>
</feature>
<dbReference type="Proteomes" id="UP000759131">
    <property type="component" value="Unassembled WGS sequence"/>
</dbReference>
<sequence>MERNRRVAKAYARTPVLTINGCDSAFDGYRIGLNGFDNPMRDPKTDDIKRRIGLGVKVKMDESGNVLIKRVDKTNVYVKVRLQIALDFSSMGLRRKLEDQCISCIAFVKDANDILDVPIWVMIINIVALDMLKSKLPPTISKRQSVPNFISLFDGQKGSDEDPYSMPGNNSSSSGSRSSGHYASTGLLAVKKSSQSEPKPPKLPPRDFEKNRDKARDKIDRPDTTPALVYFEKNRDKARDKTRDANKKHSKNSTTNTNPKAHTLGPKPDYQEENIYSLGQQSRQLDDPYYCGFSARVPNFAKRQPMSPKAQQASAGQYGYGYHMRKVPSSGFLNSYLKTIPNHSRSASYGSFYGSLESDPYTASSGVGGGHTTDDTAYDPTYGRIGGPNLSRNIYGQSQKRSSASMPWAYNSREGTYYGEWDE</sequence>
<dbReference type="GO" id="GO:0050793">
    <property type="term" value="P:regulation of developmental process"/>
    <property type="evidence" value="ECO:0007669"/>
    <property type="project" value="UniProtKB-ARBA"/>
</dbReference>